<organism evidence="1">
    <name type="scientific">Mariniphaga anaerophila</name>
    <dbReference type="NCBI Taxonomy" id="1484053"/>
    <lineage>
        <taxon>Bacteria</taxon>
        <taxon>Pseudomonadati</taxon>
        <taxon>Bacteroidota</taxon>
        <taxon>Bacteroidia</taxon>
        <taxon>Marinilabiliales</taxon>
        <taxon>Prolixibacteraceae</taxon>
        <taxon>Mariniphaga</taxon>
    </lineage>
</organism>
<gene>
    <name evidence="1" type="ORF">ENN90_02535</name>
</gene>
<protein>
    <recommendedName>
        <fullName evidence="2">HYR domain-containing protein</fullName>
    </recommendedName>
</protein>
<dbReference type="EMBL" id="DSDK01000141">
    <property type="protein sequence ID" value="HDR50486.1"/>
    <property type="molecule type" value="Genomic_DNA"/>
</dbReference>
<name>A0A831LVC0_9BACT</name>
<proteinExistence type="predicted"/>
<comment type="caution">
    <text evidence="1">The sequence shown here is derived from an EMBL/GenBank/DDBJ whole genome shotgun (WGS) entry which is preliminary data.</text>
</comment>
<dbReference type="Proteomes" id="UP000886047">
    <property type="component" value="Unassembled WGS sequence"/>
</dbReference>
<evidence type="ECO:0008006" key="2">
    <source>
        <dbReference type="Google" id="ProtNLM"/>
    </source>
</evidence>
<dbReference type="AlphaFoldDB" id="A0A831LVC0"/>
<reference evidence="1" key="1">
    <citation type="journal article" date="2020" name="mSystems">
        <title>Genome- and Community-Level Interaction Insights into Carbon Utilization and Element Cycling Functions of Hydrothermarchaeota in Hydrothermal Sediment.</title>
        <authorList>
            <person name="Zhou Z."/>
            <person name="Liu Y."/>
            <person name="Xu W."/>
            <person name="Pan J."/>
            <person name="Luo Z.H."/>
            <person name="Li M."/>
        </authorList>
    </citation>
    <scope>NUCLEOTIDE SEQUENCE [LARGE SCALE GENOMIC DNA]</scope>
    <source>
        <strain evidence="1">SpSt-1217</strain>
    </source>
</reference>
<evidence type="ECO:0000313" key="1">
    <source>
        <dbReference type="EMBL" id="HDR50486.1"/>
    </source>
</evidence>
<accession>A0A831LVC0</accession>
<sequence>MGVTVQEFEFDFGGGVTEICSFTVTVNDTEPPVIECSEDIVVSNDPGECGAIVNYSNGTYSGEEILVDKVPPGSLSGWG</sequence>